<proteinExistence type="predicted"/>
<dbReference type="InterPro" id="IPR011527">
    <property type="entry name" value="ABC1_TM_dom"/>
</dbReference>
<dbReference type="InterPro" id="IPR017871">
    <property type="entry name" value="ABC_transporter-like_CS"/>
</dbReference>
<feature type="domain" description="ABC transporter" evidence="6">
    <location>
        <begin position="346"/>
        <end position="578"/>
    </location>
</feature>
<dbReference type="PROSITE" id="PS50893">
    <property type="entry name" value="ABC_TRANSPORTER_2"/>
    <property type="match status" value="1"/>
</dbReference>
<feature type="transmembrane region" description="Helical" evidence="5">
    <location>
        <begin position="259"/>
        <end position="279"/>
    </location>
</feature>
<protein>
    <submittedName>
        <fullName evidence="8">ABC transporter ATP-binding protein</fullName>
    </submittedName>
</protein>
<dbReference type="InterPro" id="IPR003439">
    <property type="entry name" value="ABC_transporter-like_ATP-bd"/>
</dbReference>
<evidence type="ECO:0000259" key="6">
    <source>
        <dbReference type="PROSITE" id="PS50893"/>
    </source>
</evidence>
<dbReference type="GO" id="GO:0015421">
    <property type="term" value="F:ABC-type oligopeptide transporter activity"/>
    <property type="evidence" value="ECO:0007669"/>
    <property type="project" value="TreeGrafter"/>
</dbReference>
<comment type="caution">
    <text evidence="8">The sequence shown here is derived from an EMBL/GenBank/DDBJ whole genome shotgun (WGS) entry which is preliminary data.</text>
</comment>
<dbReference type="AlphaFoldDB" id="A0A5N8XEH8"/>
<feature type="domain" description="ABC transmembrane type-1" evidence="7">
    <location>
        <begin position="37"/>
        <end position="316"/>
    </location>
</feature>
<comment type="subcellular location">
    <subcellularLocation>
        <location evidence="1">Cell membrane</location>
        <topology evidence="1">Multi-pass membrane protein</topology>
    </subcellularLocation>
</comment>
<keyword evidence="8" id="KW-0547">Nucleotide-binding</keyword>
<feature type="transmembrane region" description="Helical" evidence="5">
    <location>
        <begin position="173"/>
        <end position="191"/>
    </location>
</feature>
<dbReference type="Pfam" id="PF00664">
    <property type="entry name" value="ABC_membrane"/>
    <property type="match status" value="1"/>
</dbReference>
<dbReference type="Proteomes" id="UP000400924">
    <property type="component" value="Unassembled WGS sequence"/>
</dbReference>
<keyword evidence="3 5" id="KW-1133">Transmembrane helix</keyword>
<dbReference type="CDD" id="cd07346">
    <property type="entry name" value="ABC_6TM_exporters"/>
    <property type="match status" value="1"/>
</dbReference>
<feature type="transmembrane region" description="Helical" evidence="5">
    <location>
        <begin position="71"/>
        <end position="92"/>
    </location>
</feature>
<accession>A0A5N8XEH8</accession>
<keyword evidence="8" id="KW-0067">ATP-binding</keyword>
<reference evidence="8 9" key="1">
    <citation type="submission" date="2019-07" db="EMBL/GenBank/DDBJ databases">
        <title>New species of Amycolatopsis and Streptomyces.</title>
        <authorList>
            <person name="Duangmal K."/>
            <person name="Teo W.F.A."/>
            <person name="Lipun K."/>
        </authorList>
    </citation>
    <scope>NUCLEOTIDE SEQUENCE [LARGE SCALE GENOMIC DNA]</scope>
    <source>
        <strain evidence="8 9">NBRC 106415</strain>
    </source>
</reference>
<evidence type="ECO:0000256" key="5">
    <source>
        <dbReference type="SAM" id="Phobius"/>
    </source>
</evidence>
<evidence type="ECO:0000256" key="2">
    <source>
        <dbReference type="ARBA" id="ARBA00022692"/>
    </source>
</evidence>
<dbReference type="InterPro" id="IPR039421">
    <property type="entry name" value="Type_1_exporter"/>
</dbReference>
<dbReference type="GO" id="GO:0016887">
    <property type="term" value="F:ATP hydrolysis activity"/>
    <property type="evidence" value="ECO:0007669"/>
    <property type="project" value="InterPro"/>
</dbReference>
<dbReference type="Gene3D" id="1.20.1560.10">
    <property type="entry name" value="ABC transporter type 1, transmembrane domain"/>
    <property type="match status" value="1"/>
</dbReference>
<dbReference type="PANTHER" id="PTHR43394:SF1">
    <property type="entry name" value="ATP-BINDING CASSETTE SUB-FAMILY B MEMBER 10, MITOCHONDRIAL"/>
    <property type="match status" value="1"/>
</dbReference>
<sequence length="578" mass="59319">MRITCDGSGGCVRRADPPGRDVLWGAVGGQRRAVVCGAVLGMGHQTGEALVPLLIGLAIDRGVVDGDVTGLLLWLGILAAVYVGLSFSFRFAARIGERASVTVAHDLRIALIGRVLAQEGGAEDGRLPGELANTATEDAKRIGAVVIAVVFGTAAATGVLVSAVVLLSVSLTLGLLVLLGTPVLLWLSHLLSKPLERRSETEQERAARASGVAADLVAGLRVLKGIGAEPAAVIRYRRISQDSLTATLRAARAEAWQNGVVTLLTGAFLALVTLVGGRLAARGDIGLGELVSSVALALFLIGPLSEFSWVNAQLAQGRASAARIAEILDAEPAVSAPPTTDGPVPPRVAGRLRLRGLSYGTLREVDLDIAPGDTVGIVTSDPADASALLRCLGRRADPDAGAVELDGTDLSALDLAEARAAVLVAEHDADLFEGTLLDNVTAAAPAAADVRTAMAASSADEVARALPDGADTAVTARGRSLSGGQRQRVALARALAADAPVLVLHEPATAVDAVTETRIAAGIKDVREGRTTVLVTNSPALLAVTDRVILLDAGRVAATGDHAHLVHDRVAYRTAVLT</sequence>
<dbReference type="PROSITE" id="PS00211">
    <property type="entry name" value="ABC_TRANSPORTER_1"/>
    <property type="match status" value="1"/>
</dbReference>
<name>A0A5N8XEH8_9ACTN</name>
<evidence type="ECO:0000256" key="3">
    <source>
        <dbReference type="ARBA" id="ARBA00022989"/>
    </source>
</evidence>
<dbReference type="GO" id="GO:0005524">
    <property type="term" value="F:ATP binding"/>
    <property type="evidence" value="ECO:0007669"/>
    <property type="project" value="UniProtKB-KW"/>
</dbReference>
<dbReference type="InterPro" id="IPR036640">
    <property type="entry name" value="ABC1_TM_sf"/>
</dbReference>
<evidence type="ECO:0000256" key="4">
    <source>
        <dbReference type="ARBA" id="ARBA00023136"/>
    </source>
</evidence>
<keyword evidence="4 5" id="KW-0472">Membrane</keyword>
<dbReference type="PROSITE" id="PS50929">
    <property type="entry name" value="ABC_TM1F"/>
    <property type="match status" value="1"/>
</dbReference>
<dbReference type="PANTHER" id="PTHR43394">
    <property type="entry name" value="ATP-DEPENDENT PERMEASE MDL1, MITOCHONDRIAL"/>
    <property type="match status" value="1"/>
</dbReference>
<dbReference type="InterPro" id="IPR027417">
    <property type="entry name" value="P-loop_NTPase"/>
</dbReference>
<dbReference type="SUPFAM" id="SSF90123">
    <property type="entry name" value="ABC transporter transmembrane region"/>
    <property type="match status" value="1"/>
</dbReference>
<dbReference type="Gene3D" id="3.40.50.300">
    <property type="entry name" value="P-loop containing nucleotide triphosphate hydrolases"/>
    <property type="match status" value="1"/>
</dbReference>
<evidence type="ECO:0000259" key="7">
    <source>
        <dbReference type="PROSITE" id="PS50929"/>
    </source>
</evidence>
<evidence type="ECO:0000256" key="1">
    <source>
        <dbReference type="ARBA" id="ARBA00004651"/>
    </source>
</evidence>
<evidence type="ECO:0000313" key="8">
    <source>
        <dbReference type="EMBL" id="MPY57817.1"/>
    </source>
</evidence>
<dbReference type="EMBL" id="VJZC01000058">
    <property type="protein sequence ID" value="MPY57817.1"/>
    <property type="molecule type" value="Genomic_DNA"/>
</dbReference>
<gene>
    <name evidence="8" type="ORF">FNH08_11740</name>
</gene>
<dbReference type="GO" id="GO:0005886">
    <property type="term" value="C:plasma membrane"/>
    <property type="evidence" value="ECO:0007669"/>
    <property type="project" value="UniProtKB-SubCell"/>
</dbReference>
<evidence type="ECO:0000313" key="9">
    <source>
        <dbReference type="Proteomes" id="UP000400924"/>
    </source>
</evidence>
<dbReference type="OrthoDB" id="4966664at2"/>
<dbReference type="Pfam" id="PF00005">
    <property type="entry name" value="ABC_tran"/>
    <property type="match status" value="1"/>
</dbReference>
<feature type="transmembrane region" description="Helical" evidence="5">
    <location>
        <begin position="142"/>
        <end position="167"/>
    </location>
</feature>
<dbReference type="SUPFAM" id="SSF52540">
    <property type="entry name" value="P-loop containing nucleoside triphosphate hydrolases"/>
    <property type="match status" value="1"/>
</dbReference>
<organism evidence="8 9">
    <name type="scientific">Streptomyces spongiae</name>
    <dbReference type="NCBI Taxonomy" id="565072"/>
    <lineage>
        <taxon>Bacteria</taxon>
        <taxon>Bacillati</taxon>
        <taxon>Actinomycetota</taxon>
        <taxon>Actinomycetes</taxon>
        <taxon>Kitasatosporales</taxon>
        <taxon>Streptomycetaceae</taxon>
        <taxon>Streptomyces</taxon>
    </lineage>
</organism>
<keyword evidence="9" id="KW-1185">Reference proteome</keyword>
<keyword evidence="2 5" id="KW-0812">Transmembrane</keyword>